<sequence>MAVKIIRIYQLPTVANPKTELAGAVFEVEVLAGPVAGAYVNKKLTYEQFADLLGGANTGPNLRPDAFKLVRFLTKAESVAHFGGASLEGLPASGLCLGTTARVELYTEHDGVGAYEYNVEMVVVVGDATSPLRVFRDGDFLLNSADPDGLVPGKWVRADSLEAATAGIRRYAATINDWQADELMKIAFGASDSFFSAITAGGPFAAPAQAGVGTANWRPAAVPSPTTAGGAPQWVAGKQTAGALVYDLGITYRVKVDIANSQSAPGGNPNFYELVGASAAVQAQHTQQIAALQGTSAKVVLIDSSKALTGYDTLALAAASGKTSRASVFLNQASSGTGVTLTLGVFRGNGIYVEGTAASRFVLTASSMYEANIGYGVVAFNTAFNSIFGNCDLRGFMQGCILNDGNTVSSPNTLTLGPGTQTDANFFDTFTRNADGTYTTPQAGKVIDQRGAGVTTAQLEGVRATAALTPVQSANYTLQASDAGNIVPFSTGATCTIPADTFAVGTVLEIAQEGAAAVSLAGAAGVTLRTAGGLKTAGQWASLGLRQRAQNEWVVTNGVA</sequence>
<dbReference type="Proteomes" id="UP000441336">
    <property type="component" value="Unassembled WGS sequence"/>
</dbReference>
<dbReference type="RefSeq" id="WP_157569527.1">
    <property type="nucleotide sequence ID" value="NZ_WQKZ01000008.1"/>
</dbReference>
<dbReference type="EMBL" id="WQKZ01000008">
    <property type="protein sequence ID" value="MVN78915.1"/>
    <property type="molecule type" value="Genomic_DNA"/>
</dbReference>
<reference evidence="1 2" key="1">
    <citation type="submission" date="2019-12" db="EMBL/GenBank/DDBJ databases">
        <title>Hymenobacter sp. HMF4947 Genome sequencing and assembly.</title>
        <authorList>
            <person name="Kang H."/>
            <person name="Cha I."/>
            <person name="Kim H."/>
            <person name="Joh K."/>
        </authorList>
    </citation>
    <scope>NUCLEOTIDE SEQUENCE [LARGE SCALE GENOMIC DNA]</scope>
    <source>
        <strain evidence="1 2">HMF4947</strain>
    </source>
</reference>
<accession>A0A7K1TKI4</accession>
<gene>
    <name evidence="1" type="ORF">GO988_21510</name>
</gene>
<comment type="caution">
    <text evidence="1">The sequence shown here is derived from an EMBL/GenBank/DDBJ whole genome shotgun (WGS) entry which is preliminary data.</text>
</comment>
<proteinExistence type="predicted"/>
<evidence type="ECO:0000313" key="2">
    <source>
        <dbReference type="Proteomes" id="UP000441336"/>
    </source>
</evidence>
<protein>
    <submittedName>
        <fullName evidence="1">Uncharacterized protein</fullName>
    </submittedName>
</protein>
<name>A0A7K1TKI4_9BACT</name>
<evidence type="ECO:0000313" key="1">
    <source>
        <dbReference type="EMBL" id="MVN78915.1"/>
    </source>
</evidence>
<keyword evidence="2" id="KW-1185">Reference proteome</keyword>
<dbReference type="AlphaFoldDB" id="A0A7K1TKI4"/>
<organism evidence="1 2">
    <name type="scientific">Hymenobacter ginkgonis</name>
    <dbReference type="NCBI Taxonomy" id="2682976"/>
    <lineage>
        <taxon>Bacteria</taxon>
        <taxon>Pseudomonadati</taxon>
        <taxon>Bacteroidota</taxon>
        <taxon>Cytophagia</taxon>
        <taxon>Cytophagales</taxon>
        <taxon>Hymenobacteraceae</taxon>
        <taxon>Hymenobacter</taxon>
    </lineage>
</organism>